<evidence type="ECO:0000313" key="7">
    <source>
        <dbReference type="EMBL" id="NYA01145.1"/>
    </source>
</evidence>
<dbReference type="EMBL" id="JACAVN010000002">
    <property type="protein sequence ID" value="NYA01145.1"/>
    <property type="molecule type" value="Genomic_DNA"/>
</dbReference>
<evidence type="ECO:0000313" key="6">
    <source>
        <dbReference type="EMBL" id="KAA9446466.1"/>
    </source>
</evidence>
<reference evidence="7 12" key="7">
    <citation type="submission" date="2020-06" db="EMBL/GenBank/DDBJ databases">
        <title>Two Listeria outbreaks in Switzerland in 2018 and 2020.</title>
        <authorList>
            <person name="Stevens M.J.A."/>
            <person name="Bloemberg G."/>
            <person name="Nusch-Inderbinnen M."/>
            <person name="Stephan R."/>
        </authorList>
    </citation>
    <scope>NUCLEOTIDE SEQUENCE [LARGE SCALE GENOMIC DNA]</scope>
    <source>
        <strain evidence="7 12">N18-0707</strain>
    </source>
</reference>
<reference evidence="1 8" key="3">
    <citation type="submission" date="2018-06" db="EMBL/GenBank/DDBJ databases">
        <authorList>
            <consortium name="GenomeTrakr: Next Generation Sequencing Network for Food Pathogen Tracability"/>
        </authorList>
    </citation>
    <scope>NUCLEOTIDE SEQUENCE [LARGE SCALE GENOMIC DNA]</scope>
    <source>
        <strain evidence="1 8">CFSAN008042</strain>
    </source>
</reference>
<dbReference type="Proteomes" id="UP000522199">
    <property type="component" value="Unassembled WGS sequence"/>
</dbReference>
<gene>
    <name evidence="2" type="ORF">CW845_04645</name>
    <name evidence="6" type="ORF">DCK61_15685</name>
    <name evidence="1" type="ORF">DQ70_12340</name>
    <name evidence="3" type="ORF">FV747_01815</name>
    <name evidence="4" type="ORF">GHH22_06660</name>
    <name evidence="5" type="ORF">GYR60_15045</name>
    <name evidence="7" type="ORF">HZJ64_04805</name>
</gene>
<dbReference type="Proteomes" id="UP000467536">
    <property type="component" value="Unassembled WGS sequence"/>
</dbReference>
<dbReference type="EMBL" id="DAAEEB010000003">
    <property type="protein sequence ID" value="HAA8052836.1"/>
    <property type="molecule type" value="Genomic_DNA"/>
</dbReference>
<reference evidence="5" key="6">
    <citation type="submission" date="2020-01" db="EMBL/GenBank/DDBJ databases">
        <authorList>
            <consortium name="NCBI Pathogen Detection Project"/>
        </authorList>
    </citation>
    <scope>NUCLEOTIDE SEQUENCE</scope>
    <source>
        <strain evidence="4">09CEB371LM</strain>
        <strain evidence="5">CFIAFB20130012</strain>
    </source>
</reference>
<evidence type="ECO:0000313" key="9">
    <source>
        <dbReference type="Proteomes" id="UP000460224"/>
    </source>
</evidence>
<name>A0A394TF27_LISMN</name>
<dbReference type="Proteomes" id="UP000840197">
    <property type="component" value="Unassembled WGS sequence"/>
</dbReference>
<dbReference type="EMBL" id="AAAJWF010000008">
    <property type="protein sequence ID" value="EAC7481473.1"/>
    <property type="molecule type" value="Genomic_DNA"/>
</dbReference>
<dbReference type="AlphaFoldDB" id="A0A394TF27"/>
<reference evidence="2 11" key="4">
    <citation type="submission" date="2019-04" db="EMBL/GenBank/DDBJ databases">
        <authorList>
            <consortium name="GenomeTrakr network: Whole genome sequencing for foodborne pathogen traceback"/>
        </authorList>
    </citation>
    <scope>NUCLEOTIDE SEQUENCE [LARGE SCALE GENOMIC DNA]</scope>
    <source>
        <strain evidence="2 11">CFSAN072474</strain>
    </source>
</reference>
<comment type="caution">
    <text evidence="3">The sequence shown here is derived from an EMBL/GenBank/DDBJ whole genome shotgun (WGS) entry which is preliminary data.</text>
</comment>
<dbReference type="InterPro" id="IPR017020">
    <property type="entry name" value="UCP033725"/>
</dbReference>
<evidence type="ECO:0000313" key="3">
    <source>
        <dbReference type="EMBL" id="EDO0984733.1"/>
    </source>
</evidence>
<accession>A0A394TF27</accession>
<evidence type="ECO:0000313" key="2">
    <source>
        <dbReference type="EMBL" id="EAG9386771.1"/>
    </source>
</evidence>
<evidence type="ECO:0000313" key="11">
    <source>
        <dbReference type="Proteomes" id="UP000522199"/>
    </source>
</evidence>
<organism evidence="3 10">
    <name type="scientific">Listeria monocytogenes</name>
    <dbReference type="NCBI Taxonomy" id="1639"/>
    <lineage>
        <taxon>Bacteria</taxon>
        <taxon>Bacillati</taxon>
        <taxon>Bacillota</taxon>
        <taxon>Bacilli</taxon>
        <taxon>Bacillales</taxon>
        <taxon>Listeriaceae</taxon>
        <taxon>Listeria</taxon>
    </lineage>
</organism>
<evidence type="ECO:0000313" key="5">
    <source>
        <dbReference type="EMBL" id="HAB8399826.1"/>
    </source>
</evidence>
<evidence type="ECO:0000313" key="8">
    <source>
        <dbReference type="Proteomes" id="UP000368512"/>
    </source>
</evidence>
<evidence type="ECO:0000313" key="12">
    <source>
        <dbReference type="Proteomes" id="UP000544530"/>
    </source>
</evidence>
<dbReference type="PIRSF" id="PIRSF033725">
    <property type="entry name" value="UCP033725"/>
    <property type="match status" value="1"/>
</dbReference>
<evidence type="ECO:0000313" key="13">
    <source>
        <dbReference type="Proteomes" id="UP000840197"/>
    </source>
</evidence>
<dbReference type="Proteomes" id="UP000368512">
    <property type="component" value="Unassembled WGS sequence"/>
</dbReference>
<evidence type="ECO:0000313" key="4">
    <source>
        <dbReference type="EMBL" id="HAA8052836.1"/>
    </source>
</evidence>
<evidence type="ECO:0000313" key="1">
    <source>
        <dbReference type="EMBL" id="EAC7481473.1"/>
    </source>
</evidence>
<sequence>MIKSGEYTCINGKEYKVILKDKNGKSYIISDKKESDFQKYADGIYEKEIDLEQLENLYYIIPKAVYEGNNFMIRPNMKNEGICLGTNDSELAKELKFERTDKYLYEKWVPESEIEIMEERKNIPLN</sequence>
<dbReference type="Proteomes" id="UP000460224">
    <property type="component" value="Unassembled WGS sequence"/>
</dbReference>
<dbReference type="EMBL" id="AABEKY010000002">
    <property type="protein sequence ID" value="EAG9386771.1"/>
    <property type="molecule type" value="Genomic_DNA"/>
</dbReference>
<dbReference type="EMBL" id="QDAY01000010">
    <property type="protein sequence ID" value="KAA9446466.1"/>
    <property type="molecule type" value="Genomic_DNA"/>
</dbReference>
<protein>
    <submittedName>
        <fullName evidence="3">Uncharacterized protein</fullName>
    </submittedName>
</protein>
<dbReference type="KEGG" id="lmv:Y193_00855"/>
<dbReference type="RefSeq" id="WP_003724905.1">
    <property type="nucleotide sequence ID" value="NC_021827.1"/>
</dbReference>
<dbReference type="Proteomes" id="UP000544530">
    <property type="component" value="Unassembled WGS sequence"/>
</dbReference>
<evidence type="ECO:0000313" key="10">
    <source>
        <dbReference type="Proteomes" id="UP000467536"/>
    </source>
</evidence>
<reference evidence="3 10" key="5">
    <citation type="submission" date="2019-08" db="EMBL/GenBank/DDBJ databases">
        <authorList>
            <person name="Ashton P.M."/>
            <person name="Dallman T."/>
            <person name="Nair S."/>
            <person name="De Pinna E."/>
            <person name="Peters T."/>
            <person name="Grant K."/>
        </authorList>
    </citation>
    <scope>NUCLEOTIDE SEQUENCE [LARGE SCALE GENOMIC DNA]</scope>
    <source>
        <strain evidence="3 10">788324</strain>
    </source>
</reference>
<dbReference type="Proteomes" id="UP000840039">
    <property type="component" value="Unassembled WGS sequence"/>
</dbReference>
<reference evidence="6 9" key="2">
    <citation type="submission" date="2018-04" db="EMBL/GenBank/DDBJ databases">
        <title>Genome Analysis of a Prevalent Clone of Listeria monocytogenes Sequence Type 87 in China.</title>
        <authorList>
            <person name="Wang Y."/>
        </authorList>
    </citation>
    <scope>NUCLEOTIDE SEQUENCE [LARGE SCALE GENOMIC DNA]</scope>
    <source>
        <strain evidence="6 9">ICDC_LM1523</strain>
    </source>
</reference>
<reference evidence="4 13" key="1">
    <citation type="journal article" date="2018" name="Genome Biol.">
        <title>SKESA: strategic k-mer extension for scrupulous assemblies.</title>
        <authorList>
            <person name="Souvorov A."/>
            <person name="Agarwala R."/>
            <person name="Lipman D.J."/>
        </authorList>
    </citation>
    <scope>NUCLEOTIDE SEQUENCE [LARGE SCALE GENOMIC DNA]</scope>
    <source>
        <strain evidence="4">09CEB371LM</strain>
        <strain evidence="5 13">CFIAFB20130012</strain>
    </source>
</reference>
<dbReference type="EMBL" id="DAAIHR010000027">
    <property type="protein sequence ID" value="HAB8399826.1"/>
    <property type="molecule type" value="Genomic_DNA"/>
</dbReference>
<dbReference type="EMBL" id="AANEHK010000001">
    <property type="protein sequence ID" value="EDO0984733.1"/>
    <property type="molecule type" value="Genomic_DNA"/>
</dbReference>
<proteinExistence type="predicted"/>